<evidence type="ECO:0000313" key="9">
    <source>
        <dbReference type="EMBL" id="MBM6825497.1"/>
    </source>
</evidence>
<comment type="caution">
    <text evidence="9">The sequence shown here is derived from an EMBL/GenBank/DDBJ whole genome shotgun (WGS) entry which is preliminary data.</text>
</comment>
<sequence>MDIERITDKKRDYMEMLLLADPQESMIDRYLDQGEMYVLYDQGRAVTAAVVADLGGGKCELKNISTIPEEQRKGYGRYMIHFLCEHYSGRYDLMYVGTGNSPDTLGFYHACGFVNSHIVANFFVDNYEEPIYENGIRLTDMIYLKKKLDSELDVKKVVDLAVEAGRILLKNGAEIFRVEETMDRICKRFHVDYVDSFTLSHAIFITAEKGMNEVYTKVKNVPLSGAHLGIVTEVNALSREISAGKIGIDEAWEKLRAIEQIPPKKGYFQVLAAGVGSAAFGYLLGASVNESLVAFGIGCLLYFWVLFAKKLHMSKIIVNIVGGALITLLAVLALHVPALGVARLDGMIVGAIMPLVPGLAFTNAIRDIANSDFLSGTVRMIDALMVFVYIAIGVGTMLSIYNNMIGGITV</sequence>
<dbReference type="GO" id="GO:0022857">
    <property type="term" value="F:transmembrane transporter activity"/>
    <property type="evidence" value="ECO:0007669"/>
    <property type="project" value="InterPro"/>
</dbReference>
<reference evidence="9" key="1">
    <citation type="submission" date="2020-08" db="EMBL/GenBank/DDBJ databases">
        <authorList>
            <person name="Cejkova D."/>
            <person name="Kubasova T."/>
            <person name="Jahodarova E."/>
            <person name="Rychlik I."/>
        </authorList>
    </citation>
    <scope>NUCLEOTIDE SEQUENCE</scope>
    <source>
        <strain evidence="9">An420c</strain>
    </source>
</reference>
<gene>
    <name evidence="9" type="ORF">H6A13_00040</name>
</gene>
<dbReference type="GO" id="GO:0005886">
    <property type="term" value="C:plasma membrane"/>
    <property type="evidence" value="ECO:0007669"/>
    <property type="project" value="UniProtKB-SubCell"/>
</dbReference>
<name>A0A938WZL6_9CLOT</name>
<dbReference type="Proteomes" id="UP000713880">
    <property type="component" value="Unassembled WGS sequence"/>
</dbReference>
<comment type="subcellular location">
    <subcellularLocation>
        <location evidence="1">Cell membrane</location>
        <topology evidence="1">Multi-pass membrane protein</topology>
    </subcellularLocation>
</comment>
<dbReference type="CDD" id="cd04301">
    <property type="entry name" value="NAT_SF"/>
    <property type="match status" value="1"/>
</dbReference>
<dbReference type="SUPFAM" id="SSF55729">
    <property type="entry name" value="Acyl-CoA N-acyltransferases (Nat)"/>
    <property type="match status" value="1"/>
</dbReference>
<protein>
    <submittedName>
        <fullName evidence="9">GNAT family N-acetyltransferase</fullName>
    </submittedName>
</protein>
<feature type="transmembrane region" description="Helical" evidence="7">
    <location>
        <begin position="316"/>
        <end position="336"/>
    </location>
</feature>
<keyword evidence="2" id="KW-1003">Cell membrane</keyword>
<evidence type="ECO:0000256" key="1">
    <source>
        <dbReference type="ARBA" id="ARBA00004651"/>
    </source>
</evidence>
<dbReference type="Pfam" id="PF13508">
    <property type="entry name" value="Acetyltransf_7"/>
    <property type="match status" value="1"/>
</dbReference>
<keyword evidence="5 7" id="KW-0472">Membrane</keyword>
<evidence type="ECO:0000256" key="7">
    <source>
        <dbReference type="SAM" id="Phobius"/>
    </source>
</evidence>
<evidence type="ECO:0000256" key="4">
    <source>
        <dbReference type="ARBA" id="ARBA00022989"/>
    </source>
</evidence>
<evidence type="ECO:0000256" key="5">
    <source>
        <dbReference type="ARBA" id="ARBA00023136"/>
    </source>
</evidence>
<comment type="similarity">
    <text evidence="6">Belongs to the ThrE exporter (TC 2.A.79) family.</text>
</comment>
<dbReference type="AlphaFoldDB" id="A0A938WZL6"/>
<feature type="transmembrane region" description="Helical" evidence="7">
    <location>
        <begin position="381"/>
        <end position="401"/>
    </location>
</feature>
<dbReference type="EMBL" id="JACJLV010000001">
    <property type="protein sequence ID" value="MBM6825497.1"/>
    <property type="molecule type" value="Genomic_DNA"/>
</dbReference>
<dbReference type="RefSeq" id="WP_204907575.1">
    <property type="nucleotide sequence ID" value="NZ_JACJLV010000001.1"/>
</dbReference>
<keyword evidence="10" id="KW-1185">Reference proteome</keyword>
<reference evidence="9" key="2">
    <citation type="journal article" date="2021" name="Sci. Rep.">
        <title>The distribution of antibiotic resistance genes in chicken gut microbiota commensals.</title>
        <authorList>
            <person name="Juricova H."/>
            <person name="Matiasovicova J."/>
            <person name="Kubasova T."/>
            <person name="Cejkova D."/>
            <person name="Rychlik I."/>
        </authorList>
    </citation>
    <scope>NUCLEOTIDE SEQUENCE</scope>
    <source>
        <strain evidence="9">An420c</strain>
    </source>
</reference>
<evidence type="ECO:0000256" key="3">
    <source>
        <dbReference type="ARBA" id="ARBA00022692"/>
    </source>
</evidence>
<organism evidence="9 10">
    <name type="scientific">Mordavella massiliensis</name>
    <dbReference type="NCBI Taxonomy" id="1871024"/>
    <lineage>
        <taxon>Bacteria</taxon>
        <taxon>Bacillati</taxon>
        <taxon>Bacillota</taxon>
        <taxon>Clostridia</taxon>
        <taxon>Eubacteriales</taxon>
        <taxon>Clostridiaceae</taxon>
        <taxon>Mordavella</taxon>
    </lineage>
</organism>
<feature type="transmembrane region" description="Helical" evidence="7">
    <location>
        <begin position="266"/>
        <end position="285"/>
    </location>
</feature>
<feature type="transmembrane region" description="Helical" evidence="7">
    <location>
        <begin position="348"/>
        <end position="369"/>
    </location>
</feature>
<dbReference type="PANTHER" id="PTHR34390">
    <property type="entry name" value="UPF0442 PROTEIN YJJB-RELATED"/>
    <property type="match status" value="1"/>
</dbReference>
<dbReference type="PANTHER" id="PTHR34390:SF2">
    <property type="entry name" value="SUCCINATE TRANSPORTER SUBUNIT YJJP-RELATED"/>
    <property type="match status" value="1"/>
</dbReference>
<dbReference type="GO" id="GO:0016747">
    <property type="term" value="F:acyltransferase activity, transferring groups other than amino-acyl groups"/>
    <property type="evidence" value="ECO:0007669"/>
    <property type="project" value="InterPro"/>
</dbReference>
<dbReference type="InterPro" id="IPR010619">
    <property type="entry name" value="ThrE-like_N"/>
</dbReference>
<dbReference type="GO" id="GO:0015744">
    <property type="term" value="P:succinate transport"/>
    <property type="evidence" value="ECO:0007669"/>
    <property type="project" value="TreeGrafter"/>
</dbReference>
<dbReference type="InterPro" id="IPR050539">
    <property type="entry name" value="ThrE_Dicarb/AminoAcid_Exp"/>
</dbReference>
<evidence type="ECO:0000256" key="6">
    <source>
        <dbReference type="ARBA" id="ARBA00034125"/>
    </source>
</evidence>
<evidence type="ECO:0000256" key="2">
    <source>
        <dbReference type="ARBA" id="ARBA00022475"/>
    </source>
</evidence>
<feature type="domain" description="N-acetyltransferase" evidence="8">
    <location>
        <begin position="1"/>
        <end position="149"/>
    </location>
</feature>
<dbReference type="PROSITE" id="PS51186">
    <property type="entry name" value="GNAT"/>
    <property type="match status" value="1"/>
</dbReference>
<feature type="transmembrane region" description="Helical" evidence="7">
    <location>
        <begin position="291"/>
        <end position="309"/>
    </location>
</feature>
<dbReference type="Gene3D" id="3.40.630.30">
    <property type="match status" value="1"/>
</dbReference>
<keyword evidence="4 7" id="KW-1133">Transmembrane helix</keyword>
<evidence type="ECO:0000259" key="8">
    <source>
        <dbReference type="PROSITE" id="PS51186"/>
    </source>
</evidence>
<evidence type="ECO:0000313" key="10">
    <source>
        <dbReference type="Proteomes" id="UP000713880"/>
    </source>
</evidence>
<proteinExistence type="inferred from homology"/>
<dbReference type="Pfam" id="PF06738">
    <property type="entry name" value="ThrE"/>
    <property type="match status" value="1"/>
</dbReference>
<keyword evidence="3 7" id="KW-0812">Transmembrane</keyword>
<dbReference type="InterPro" id="IPR000182">
    <property type="entry name" value="GNAT_dom"/>
</dbReference>
<dbReference type="InterPro" id="IPR016181">
    <property type="entry name" value="Acyl_CoA_acyltransferase"/>
</dbReference>
<accession>A0A938WZL6</accession>